<dbReference type="InterPro" id="IPR003594">
    <property type="entry name" value="HATPase_dom"/>
</dbReference>
<dbReference type="InterPro" id="IPR003661">
    <property type="entry name" value="HisK_dim/P_dom"/>
</dbReference>
<dbReference type="SUPFAM" id="SSF55874">
    <property type="entry name" value="ATPase domain of HSP90 chaperone/DNA topoisomerase II/histidine kinase"/>
    <property type="match status" value="1"/>
</dbReference>
<dbReference type="GO" id="GO:0004721">
    <property type="term" value="F:phosphoprotein phosphatase activity"/>
    <property type="evidence" value="ECO:0007669"/>
    <property type="project" value="TreeGrafter"/>
</dbReference>
<keyword evidence="12" id="KW-0812">Transmembrane</keyword>
<dbReference type="Proteomes" id="UP000602076">
    <property type="component" value="Unassembled WGS sequence"/>
</dbReference>
<proteinExistence type="predicted"/>
<keyword evidence="11 12" id="KW-0472">Membrane</keyword>
<keyword evidence="12" id="KW-1133">Transmembrane helix</keyword>
<evidence type="ECO:0000256" key="12">
    <source>
        <dbReference type="SAM" id="Phobius"/>
    </source>
</evidence>
<dbReference type="PRINTS" id="PR00344">
    <property type="entry name" value="BCTRLSENSOR"/>
</dbReference>
<dbReference type="PROSITE" id="PS50109">
    <property type="entry name" value="HIS_KIN"/>
    <property type="match status" value="1"/>
</dbReference>
<keyword evidence="6" id="KW-0808">Transferase</keyword>
<evidence type="ECO:0000256" key="2">
    <source>
        <dbReference type="ARBA" id="ARBA00004651"/>
    </source>
</evidence>
<feature type="domain" description="Histidine kinase" evidence="13">
    <location>
        <begin position="382"/>
        <end position="599"/>
    </location>
</feature>
<dbReference type="SMART" id="SM00304">
    <property type="entry name" value="HAMP"/>
    <property type="match status" value="1"/>
</dbReference>
<dbReference type="Gene3D" id="1.10.8.500">
    <property type="entry name" value="HAMP domain in histidine kinase"/>
    <property type="match status" value="1"/>
</dbReference>
<keyword evidence="7" id="KW-0547">Nucleotide-binding</keyword>
<dbReference type="Pfam" id="PF00672">
    <property type="entry name" value="HAMP"/>
    <property type="match status" value="1"/>
</dbReference>
<dbReference type="PANTHER" id="PTHR45453">
    <property type="entry name" value="PHOSPHATE REGULON SENSOR PROTEIN PHOR"/>
    <property type="match status" value="1"/>
</dbReference>
<dbReference type="Pfam" id="PF00512">
    <property type="entry name" value="HisKA"/>
    <property type="match status" value="1"/>
</dbReference>
<feature type="domain" description="PAS" evidence="14">
    <location>
        <begin position="260"/>
        <end position="332"/>
    </location>
</feature>
<dbReference type="CDD" id="cd06225">
    <property type="entry name" value="HAMP"/>
    <property type="match status" value="1"/>
</dbReference>
<keyword evidence="9" id="KW-0067">ATP-binding</keyword>
<evidence type="ECO:0000256" key="9">
    <source>
        <dbReference type="ARBA" id="ARBA00022840"/>
    </source>
</evidence>
<evidence type="ECO:0000256" key="3">
    <source>
        <dbReference type="ARBA" id="ARBA00012438"/>
    </source>
</evidence>
<dbReference type="Gene3D" id="3.30.565.10">
    <property type="entry name" value="Histidine kinase-like ATPase, C-terminal domain"/>
    <property type="match status" value="1"/>
</dbReference>
<evidence type="ECO:0000256" key="5">
    <source>
        <dbReference type="ARBA" id="ARBA00022553"/>
    </source>
</evidence>
<evidence type="ECO:0000259" key="13">
    <source>
        <dbReference type="PROSITE" id="PS50109"/>
    </source>
</evidence>
<dbReference type="InterPro" id="IPR003660">
    <property type="entry name" value="HAMP_dom"/>
</dbReference>
<dbReference type="CDD" id="cd00082">
    <property type="entry name" value="HisKA"/>
    <property type="match status" value="1"/>
</dbReference>
<dbReference type="PROSITE" id="PS50112">
    <property type="entry name" value="PAS"/>
    <property type="match status" value="1"/>
</dbReference>
<dbReference type="SMART" id="SM00091">
    <property type="entry name" value="PAS"/>
    <property type="match status" value="1"/>
</dbReference>
<keyword evidence="10" id="KW-0902">Two-component regulatory system</keyword>
<dbReference type="EC" id="2.7.13.3" evidence="3"/>
<dbReference type="InterPro" id="IPR004358">
    <property type="entry name" value="Sig_transdc_His_kin-like_C"/>
</dbReference>
<dbReference type="InterPro" id="IPR049814">
    <property type="entry name" value="Resp_reg_WalK"/>
</dbReference>
<dbReference type="InterPro" id="IPR050351">
    <property type="entry name" value="BphY/WalK/GraS-like"/>
</dbReference>
<dbReference type="GO" id="GO:0005524">
    <property type="term" value="F:ATP binding"/>
    <property type="evidence" value="ECO:0007669"/>
    <property type="project" value="UniProtKB-KW"/>
</dbReference>
<dbReference type="SMART" id="SM00388">
    <property type="entry name" value="HisKA"/>
    <property type="match status" value="1"/>
</dbReference>
<dbReference type="RefSeq" id="WP_190999541.1">
    <property type="nucleotide sequence ID" value="NZ_JACXSI010000052.1"/>
</dbReference>
<evidence type="ECO:0000256" key="11">
    <source>
        <dbReference type="ARBA" id="ARBA00023136"/>
    </source>
</evidence>
<dbReference type="InterPro" id="IPR036097">
    <property type="entry name" value="HisK_dim/P_sf"/>
</dbReference>
<dbReference type="CDD" id="cd00075">
    <property type="entry name" value="HATPase"/>
    <property type="match status" value="1"/>
</dbReference>
<dbReference type="GO" id="GO:0016036">
    <property type="term" value="P:cellular response to phosphate starvation"/>
    <property type="evidence" value="ECO:0007669"/>
    <property type="project" value="TreeGrafter"/>
</dbReference>
<evidence type="ECO:0000256" key="7">
    <source>
        <dbReference type="ARBA" id="ARBA00022741"/>
    </source>
</evidence>
<evidence type="ECO:0000256" key="4">
    <source>
        <dbReference type="ARBA" id="ARBA00022475"/>
    </source>
</evidence>
<dbReference type="Pfam" id="PF13426">
    <property type="entry name" value="PAS_9"/>
    <property type="match status" value="1"/>
</dbReference>
<dbReference type="InterPro" id="IPR036890">
    <property type="entry name" value="HATPase_C_sf"/>
</dbReference>
<dbReference type="NCBIfam" id="NF033092">
    <property type="entry name" value="HK_WalK"/>
    <property type="match status" value="1"/>
</dbReference>
<dbReference type="PROSITE" id="PS50885">
    <property type="entry name" value="HAMP"/>
    <property type="match status" value="1"/>
</dbReference>
<dbReference type="SUPFAM" id="SSF158472">
    <property type="entry name" value="HAMP domain-like"/>
    <property type="match status" value="1"/>
</dbReference>
<dbReference type="PANTHER" id="PTHR45453:SF1">
    <property type="entry name" value="PHOSPHATE REGULON SENSOR PROTEIN PHOR"/>
    <property type="match status" value="1"/>
</dbReference>
<sequence>MKKVGFFRSIHIKFVLIYVLLILVAMQIIGVYFTDRLEARLESNFKESVQEKISLLAFNVEEEISKEREDPNTLEEDIRSILYDFSSSDISEIQVIDDRSRIIGTSDRDNQGIVGKRTTDLLIKRTLVVGLDDENVYLDKNTNERIWVLATPIKKEDKVIGAIYLVATIEKVYEQLREINNIFATGTTIALGVTAVLGVLLAQTITRPMSDMRKQALAMAKGNFSRKVKVYGDDEIGELAVTFNSLTKKLQDAQATTEGERRKLSSVLAFMTDGVIATDRKGRVILINEPAAHLLDVSRETVLSMPIVKLLGLEKEHSFEDLLKLQDSLILDFSTKDEPFILRANFSIIQKETGFVNGLITVLHDITEQEKIDQERREFVANVSHELRTPLTTMRSYLEALTDGAWQDEKLAPNFLNVTQQETERMIRLVNDLLKLSKMDSKDYQLTKDWVNFSYFFNHIIDRFEMGKEGNITFKRLIPDKTIFVEIDEDKITQVLYNIISNAIKYSPEGGRITFRLKELDDYIEVSIQDQGMGIPKDRLEKIFDRFYRVDKARARSVGGTGLGLAIAKEMVVAHEGKIWASSREGKGTTIFFTLPYDRNQEDEWL</sequence>
<evidence type="ECO:0000259" key="14">
    <source>
        <dbReference type="PROSITE" id="PS50112"/>
    </source>
</evidence>
<dbReference type="CDD" id="cd00130">
    <property type="entry name" value="PAS"/>
    <property type="match status" value="1"/>
</dbReference>
<evidence type="ECO:0000313" key="16">
    <source>
        <dbReference type="EMBL" id="MBD3110004.1"/>
    </source>
</evidence>
<dbReference type="GO" id="GO:0005886">
    <property type="term" value="C:plasma membrane"/>
    <property type="evidence" value="ECO:0007669"/>
    <property type="project" value="UniProtKB-SubCell"/>
</dbReference>
<comment type="caution">
    <text evidence="16">The sequence shown here is derived from an EMBL/GenBank/DDBJ whole genome shotgun (WGS) entry which is preliminary data.</text>
</comment>
<dbReference type="AlphaFoldDB" id="A0A927HCG3"/>
<dbReference type="SMART" id="SM00387">
    <property type="entry name" value="HATPase_c"/>
    <property type="match status" value="1"/>
</dbReference>
<keyword evidence="4" id="KW-1003">Cell membrane</keyword>
<keyword evidence="17" id="KW-1185">Reference proteome</keyword>
<dbReference type="Pfam" id="PF23846">
    <property type="entry name" value="Cache_WalK"/>
    <property type="match status" value="1"/>
</dbReference>
<dbReference type="InterPro" id="IPR005467">
    <property type="entry name" value="His_kinase_dom"/>
</dbReference>
<keyword evidence="5" id="KW-0597">Phosphoprotein</keyword>
<evidence type="ECO:0000256" key="8">
    <source>
        <dbReference type="ARBA" id="ARBA00022777"/>
    </source>
</evidence>
<evidence type="ECO:0000259" key="15">
    <source>
        <dbReference type="PROSITE" id="PS50885"/>
    </source>
</evidence>
<protein>
    <recommendedName>
        <fullName evidence="3">histidine kinase</fullName>
        <ecNumber evidence="3">2.7.13.3</ecNumber>
    </recommendedName>
</protein>
<dbReference type="EMBL" id="JACXSI010000052">
    <property type="protein sequence ID" value="MBD3110004.1"/>
    <property type="molecule type" value="Genomic_DNA"/>
</dbReference>
<feature type="transmembrane region" description="Helical" evidence="12">
    <location>
        <begin position="182"/>
        <end position="205"/>
    </location>
</feature>
<dbReference type="FunFam" id="1.10.287.130:FF:000001">
    <property type="entry name" value="Two-component sensor histidine kinase"/>
    <property type="match status" value="1"/>
</dbReference>
<comment type="catalytic activity">
    <reaction evidence="1">
        <text>ATP + protein L-histidine = ADP + protein N-phospho-L-histidine.</text>
        <dbReference type="EC" id="2.7.13.3"/>
    </reaction>
</comment>
<comment type="subcellular location">
    <subcellularLocation>
        <location evidence="2">Cell membrane</location>
        <topology evidence="2">Multi-pass membrane protein</topology>
    </subcellularLocation>
</comment>
<dbReference type="CDD" id="cd18773">
    <property type="entry name" value="PDC1_HK_sensor"/>
    <property type="match status" value="1"/>
</dbReference>
<gene>
    <name evidence="16" type="primary">walK</name>
    <name evidence="16" type="ORF">IEO70_16815</name>
</gene>
<evidence type="ECO:0000256" key="10">
    <source>
        <dbReference type="ARBA" id="ARBA00023012"/>
    </source>
</evidence>
<evidence type="ECO:0000313" key="17">
    <source>
        <dbReference type="Proteomes" id="UP000602076"/>
    </source>
</evidence>
<dbReference type="SUPFAM" id="SSF55785">
    <property type="entry name" value="PYP-like sensor domain (PAS domain)"/>
    <property type="match status" value="1"/>
</dbReference>
<dbReference type="Gene3D" id="1.10.287.130">
    <property type="match status" value="1"/>
</dbReference>
<dbReference type="GO" id="GO:0000155">
    <property type="term" value="F:phosphorelay sensor kinase activity"/>
    <property type="evidence" value="ECO:0007669"/>
    <property type="project" value="InterPro"/>
</dbReference>
<evidence type="ECO:0000256" key="1">
    <source>
        <dbReference type="ARBA" id="ARBA00000085"/>
    </source>
</evidence>
<dbReference type="Pfam" id="PF02518">
    <property type="entry name" value="HATPase_c"/>
    <property type="match status" value="1"/>
</dbReference>
<reference evidence="16" key="1">
    <citation type="submission" date="2020-09" db="EMBL/GenBank/DDBJ databases">
        <title>Bacillus faecalis sp. nov., a moderately halophilic bacterium isolated from cow faeces.</title>
        <authorList>
            <person name="Jiang L."/>
            <person name="Lee J."/>
        </authorList>
    </citation>
    <scope>NUCLEOTIDE SEQUENCE</scope>
    <source>
        <strain evidence="16">AGMB 02131</strain>
    </source>
</reference>
<feature type="domain" description="HAMP" evidence="15">
    <location>
        <begin position="203"/>
        <end position="255"/>
    </location>
</feature>
<evidence type="ECO:0000256" key="6">
    <source>
        <dbReference type="ARBA" id="ARBA00022679"/>
    </source>
</evidence>
<dbReference type="Gene3D" id="3.30.450.20">
    <property type="entry name" value="PAS domain"/>
    <property type="match status" value="2"/>
</dbReference>
<organism evidence="16 17">
    <name type="scientific">Peribacillus faecalis</name>
    <dbReference type="NCBI Taxonomy" id="2772559"/>
    <lineage>
        <taxon>Bacteria</taxon>
        <taxon>Bacillati</taxon>
        <taxon>Bacillota</taxon>
        <taxon>Bacilli</taxon>
        <taxon>Bacillales</taxon>
        <taxon>Bacillaceae</taxon>
        <taxon>Peribacillus</taxon>
    </lineage>
</organism>
<keyword evidence="8 16" id="KW-0418">Kinase</keyword>
<dbReference type="InterPro" id="IPR000014">
    <property type="entry name" value="PAS"/>
</dbReference>
<dbReference type="FunFam" id="3.30.565.10:FF:000006">
    <property type="entry name" value="Sensor histidine kinase WalK"/>
    <property type="match status" value="1"/>
</dbReference>
<feature type="transmembrane region" description="Helical" evidence="12">
    <location>
        <begin position="12"/>
        <end position="33"/>
    </location>
</feature>
<dbReference type="InterPro" id="IPR057640">
    <property type="entry name" value="Cache_WalK"/>
</dbReference>
<accession>A0A927HCG3</accession>
<dbReference type="SUPFAM" id="SSF47384">
    <property type="entry name" value="Homodimeric domain of signal transducing histidine kinase"/>
    <property type="match status" value="1"/>
</dbReference>
<dbReference type="InterPro" id="IPR035965">
    <property type="entry name" value="PAS-like_dom_sf"/>
</dbReference>
<name>A0A927HCG3_9BACI</name>